<reference evidence="2 3" key="1">
    <citation type="submission" date="2018-02" db="EMBL/GenBank/DDBJ databases">
        <title>Draft genome of wild Prunus yedoensis var. nudiflora.</title>
        <authorList>
            <person name="Baek S."/>
            <person name="Kim J.-H."/>
            <person name="Choi K."/>
            <person name="Kim G.-B."/>
            <person name="Cho A."/>
            <person name="Jang H."/>
            <person name="Shin C.-H."/>
            <person name="Yu H.-J."/>
            <person name="Mun J.-H."/>
        </authorList>
    </citation>
    <scope>NUCLEOTIDE SEQUENCE [LARGE SCALE GENOMIC DNA]</scope>
    <source>
        <strain evidence="3">cv. Jeju island</strain>
        <tissue evidence="2">Leaf</tissue>
    </source>
</reference>
<dbReference type="Proteomes" id="UP000250321">
    <property type="component" value="Unassembled WGS sequence"/>
</dbReference>
<proteinExistence type="predicted"/>
<organism evidence="2 3">
    <name type="scientific">Prunus yedoensis var. nudiflora</name>
    <dbReference type="NCBI Taxonomy" id="2094558"/>
    <lineage>
        <taxon>Eukaryota</taxon>
        <taxon>Viridiplantae</taxon>
        <taxon>Streptophyta</taxon>
        <taxon>Embryophyta</taxon>
        <taxon>Tracheophyta</taxon>
        <taxon>Spermatophyta</taxon>
        <taxon>Magnoliopsida</taxon>
        <taxon>eudicotyledons</taxon>
        <taxon>Gunneridae</taxon>
        <taxon>Pentapetalae</taxon>
        <taxon>rosids</taxon>
        <taxon>fabids</taxon>
        <taxon>Rosales</taxon>
        <taxon>Rosaceae</taxon>
        <taxon>Amygdaloideae</taxon>
        <taxon>Amygdaleae</taxon>
        <taxon>Prunus</taxon>
    </lineage>
</organism>
<name>A0A314YU39_PRUYE</name>
<feature type="compositionally biased region" description="Polar residues" evidence="1">
    <location>
        <begin position="1"/>
        <end position="13"/>
    </location>
</feature>
<dbReference type="EMBL" id="PJQY01000384">
    <property type="protein sequence ID" value="PQQ11775.1"/>
    <property type="molecule type" value="Genomic_DNA"/>
</dbReference>
<evidence type="ECO:0000256" key="1">
    <source>
        <dbReference type="SAM" id="MobiDB-lite"/>
    </source>
</evidence>
<feature type="region of interest" description="Disordered" evidence="1">
    <location>
        <begin position="1"/>
        <end position="33"/>
    </location>
</feature>
<accession>A0A314YU39</accession>
<keyword evidence="3" id="KW-1185">Reference proteome</keyword>
<gene>
    <name evidence="2" type="ORF">Pyn_00646</name>
</gene>
<sequence>MRKPTNFLTSPGQNKGGAYLSKSPRGWPEIHQEKEGIRVPRRGARATRLLPAAASGFPRTEKEGGVELGSISLPAVENGWILADSTFARCGFTGERRDK</sequence>
<evidence type="ECO:0000313" key="2">
    <source>
        <dbReference type="EMBL" id="PQQ11775.1"/>
    </source>
</evidence>
<comment type="caution">
    <text evidence="2">The sequence shown here is derived from an EMBL/GenBank/DDBJ whole genome shotgun (WGS) entry which is preliminary data.</text>
</comment>
<dbReference type="AlphaFoldDB" id="A0A314YU39"/>
<protein>
    <submittedName>
        <fullName evidence="2">Uncharacterized protein</fullName>
    </submittedName>
</protein>
<evidence type="ECO:0000313" key="3">
    <source>
        <dbReference type="Proteomes" id="UP000250321"/>
    </source>
</evidence>